<gene>
    <name evidence="2" type="ordered locus">Ngar_c15310</name>
</gene>
<dbReference type="AlphaFoldDB" id="K0IF89"/>
<evidence type="ECO:0000313" key="2">
    <source>
        <dbReference type="EMBL" id="AFU58465.1"/>
    </source>
</evidence>
<dbReference type="GeneID" id="58787691"/>
<dbReference type="KEGG" id="nga:Ngar_c15310"/>
<proteinExistence type="predicted"/>
<name>K0IF89_NITGG</name>
<dbReference type="RefSeq" id="WP_015019002.1">
    <property type="nucleotide sequence ID" value="NC_018719.1"/>
</dbReference>
<protein>
    <submittedName>
        <fullName evidence="2">Uncharacterized protein</fullName>
    </submittedName>
</protein>
<evidence type="ECO:0000313" key="3">
    <source>
        <dbReference type="Proteomes" id="UP000008037"/>
    </source>
</evidence>
<keyword evidence="3" id="KW-1185">Reference proteome</keyword>
<dbReference type="BioCyc" id="CNIT1237085:G1324-1529-MONOMER"/>
<organism evidence="2 3">
    <name type="scientific">Nitrososphaera gargensis (strain Ga9.2)</name>
    <dbReference type="NCBI Taxonomy" id="1237085"/>
    <lineage>
        <taxon>Archaea</taxon>
        <taxon>Nitrososphaerota</taxon>
        <taxon>Nitrososphaeria</taxon>
        <taxon>Nitrososphaerales</taxon>
        <taxon>Nitrososphaeraceae</taxon>
        <taxon>Nitrososphaera</taxon>
    </lineage>
</organism>
<keyword evidence="1" id="KW-0472">Membrane</keyword>
<accession>K0IF89</accession>
<keyword evidence="1" id="KW-0812">Transmembrane</keyword>
<keyword evidence="1" id="KW-1133">Transmembrane helix</keyword>
<evidence type="ECO:0000256" key="1">
    <source>
        <dbReference type="SAM" id="Phobius"/>
    </source>
</evidence>
<reference evidence="2 3" key="1">
    <citation type="journal article" date="2012" name="Environ. Microbiol.">
        <title>The genome of the ammonia-oxidizing Candidatus Nitrososphaera gargensis: insights into metabolic versatility and environmental adaptations.</title>
        <authorList>
            <person name="Spang A."/>
            <person name="Poehlein A."/>
            <person name="Offre P."/>
            <person name="Zumbragel S."/>
            <person name="Haider S."/>
            <person name="Rychlik N."/>
            <person name="Nowka B."/>
            <person name="Schmeisser C."/>
            <person name="Lebedeva E.V."/>
            <person name="Rattei T."/>
            <person name="Bohm C."/>
            <person name="Schmid M."/>
            <person name="Galushko A."/>
            <person name="Hatzenpichler R."/>
            <person name="Weinmaier T."/>
            <person name="Daniel R."/>
            <person name="Schleper C."/>
            <person name="Spieck E."/>
            <person name="Streit W."/>
            <person name="Wagner M."/>
        </authorList>
    </citation>
    <scope>NUCLEOTIDE SEQUENCE [LARGE SCALE GENOMIC DNA]</scope>
    <source>
        <strain evidence="3">Ga9.2</strain>
    </source>
</reference>
<feature type="transmembrane region" description="Helical" evidence="1">
    <location>
        <begin position="12"/>
        <end position="45"/>
    </location>
</feature>
<sequence length="57" mass="6482">MVQLEYVNPLAGLAMLVIGLFLIWFGYWVYGITPAVVGIVLVIYYRKYLLQIMGMPA</sequence>
<dbReference type="Proteomes" id="UP000008037">
    <property type="component" value="Chromosome"/>
</dbReference>
<dbReference type="InParanoid" id="K0IF89"/>
<dbReference type="EMBL" id="CP002408">
    <property type="protein sequence ID" value="AFU58465.1"/>
    <property type="molecule type" value="Genomic_DNA"/>
</dbReference>
<dbReference type="HOGENOM" id="CLU_2985799_0_0_2"/>